<evidence type="ECO:0000259" key="3">
    <source>
        <dbReference type="Pfam" id="PF25917"/>
    </source>
</evidence>
<dbReference type="Gene3D" id="1.10.287.470">
    <property type="entry name" value="Helix hairpin bin"/>
    <property type="match status" value="1"/>
</dbReference>
<keyword evidence="2" id="KW-0732">Signal</keyword>
<sequence>MAKTHLIALLCAVPALSMAATEVSVINAQYQPVFQSKTYSTSLIASQHIAVISQTSGAITHKMVRNGQHVQKGEVLIKLDDRDYQLNLQEALANLDLAKAAYNQADNDRKGAETLIKKGGMSQSKHDSVLTIFHQAKATMKLAKVHAERAALALERTNIRAKSTGKVIDLYLDQGQHVQAGSPVCDIINDNNIDAIVELPSNDHFITHIEDLSAELAVASAHYQESGKLFAIDGAIDPTKSTLRVRYRFENSGALLDGQFGKVTLKNINGHGNIVIPQSAVLTDRQGRYVLTVEEGVVAQKRVQSIGQHKKDELVRGLEVNDQVIISGTMKLYPGLEVDVKPAADRS</sequence>
<evidence type="ECO:0000256" key="1">
    <source>
        <dbReference type="ARBA" id="ARBA00009477"/>
    </source>
</evidence>
<evidence type="ECO:0000259" key="4">
    <source>
        <dbReference type="Pfam" id="PF25989"/>
    </source>
</evidence>
<evidence type="ECO:0000256" key="2">
    <source>
        <dbReference type="SAM" id="SignalP"/>
    </source>
</evidence>
<feature type="signal peptide" evidence="2">
    <location>
        <begin position="1"/>
        <end position="19"/>
    </location>
</feature>
<dbReference type="KEGG" id="vta:B0771"/>
<feature type="domain" description="Multidrug resistance protein MdtA-like barrel-sandwich hybrid" evidence="3">
    <location>
        <begin position="49"/>
        <end position="183"/>
    </location>
</feature>
<gene>
    <name evidence="5" type="ORF">VTAP4600_B0771</name>
</gene>
<dbReference type="PANTHER" id="PTHR30469">
    <property type="entry name" value="MULTIDRUG RESISTANCE PROTEIN MDTA"/>
    <property type="match status" value="1"/>
</dbReference>
<evidence type="ECO:0000313" key="5">
    <source>
        <dbReference type="EMBL" id="SON52382.1"/>
    </source>
</evidence>
<accession>A0A2N8ZKF9</accession>
<dbReference type="PANTHER" id="PTHR30469:SF36">
    <property type="entry name" value="BLL3903 PROTEIN"/>
    <property type="match status" value="1"/>
</dbReference>
<keyword evidence="6" id="KW-1185">Reference proteome</keyword>
<dbReference type="Proteomes" id="UP000235828">
    <property type="component" value="Chromosome B"/>
</dbReference>
<dbReference type="Gene3D" id="2.40.30.170">
    <property type="match status" value="1"/>
</dbReference>
<proteinExistence type="inferred from homology"/>
<organism evidence="5 6">
    <name type="scientific">Vibrio tapetis subsp. tapetis</name>
    <dbReference type="NCBI Taxonomy" id="1671868"/>
    <lineage>
        <taxon>Bacteria</taxon>
        <taxon>Pseudomonadati</taxon>
        <taxon>Pseudomonadota</taxon>
        <taxon>Gammaproteobacteria</taxon>
        <taxon>Vibrionales</taxon>
        <taxon>Vibrionaceae</taxon>
        <taxon>Vibrio</taxon>
    </lineage>
</organism>
<dbReference type="Pfam" id="PF25917">
    <property type="entry name" value="BSH_RND"/>
    <property type="match status" value="1"/>
</dbReference>
<dbReference type="Pfam" id="PF25989">
    <property type="entry name" value="YknX_C"/>
    <property type="match status" value="1"/>
</dbReference>
<dbReference type="NCBIfam" id="TIGR01730">
    <property type="entry name" value="RND_mfp"/>
    <property type="match status" value="1"/>
</dbReference>
<dbReference type="GO" id="GO:0015562">
    <property type="term" value="F:efflux transmembrane transporter activity"/>
    <property type="evidence" value="ECO:0007669"/>
    <property type="project" value="TreeGrafter"/>
</dbReference>
<dbReference type="Gene3D" id="2.40.420.20">
    <property type="match status" value="1"/>
</dbReference>
<dbReference type="InterPro" id="IPR058625">
    <property type="entry name" value="MdtA-like_BSH"/>
</dbReference>
<dbReference type="GO" id="GO:1990281">
    <property type="term" value="C:efflux pump complex"/>
    <property type="evidence" value="ECO:0007669"/>
    <property type="project" value="TreeGrafter"/>
</dbReference>
<name>A0A2N8ZKF9_9VIBR</name>
<reference evidence="5 6" key="1">
    <citation type="submission" date="2017-10" db="EMBL/GenBank/DDBJ databases">
        <authorList>
            <person name="Banno H."/>
            <person name="Chua N.-H."/>
        </authorList>
    </citation>
    <scope>NUCLEOTIDE SEQUENCE [LARGE SCALE GENOMIC DNA]</scope>
    <source>
        <strain evidence="5">Vibrio tapetis CECT4600</strain>
    </source>
</reference>
<feature type="domain" description="YknX-like C-terminal permuted SH3-like" evidence="4">
    <location>
        <begin position="274"/>
        <end position="340"/>
    </location>
</feature>
<evidence type="ECO:0000313" key="6">
    <source>
        <dbReference type="Proteomes" id="UP000235828"/>
    </source>
</evidence>
<dbReference type="InterPro" id="IPR006143">
    <property type="entry name" value="RND_pump_MFP"/>
</dbReference>
<dbReference type="EMBL" id="LT960612">
    <property type="protein sequence ID" value="SON52382.1"/>
    <property type="molecule type" value="Genomic_DNA"/>
</dbReference>
<dbReference type="SUPFAM" id="SSF111369">
    <property type="entry name" value="HlyD-like secretion proteins"/>
    <property type="match status" value="1"/>
</dbReference>
<dbReference type="OrthoDB" id="9811754at2"/>
<dbReference type="AlphaFoldDB" id="A0A2N8ZKF9"/>
<dbReference type="RefSeq" id="WP_102524651.1">
    <property type="nucleotide sequence ID" value="NZ_LT960612.1"/>
</dbReference>
<feature type="chain" id="PRO_5014692666" evidence="2">
    <location>
        <begin position="20"/>
        <end position="347"/>
    </location>
</feature>
<dbReference type="InterPro" id="IPR058637">
    <property type="entry name" value="YknX-like_C"/>
</dbReference>
<dbReference type="Gene3D" id="2.40.50.100">
    <property type="match status" value="1"/>
</dbReference>
<protein>
    <submittedName>
        <fullName evidence="5">Membrane-fusion protein-like protein</fullName>
    </submittedName>
</protein>
<comment type="similarity">
    <text evidence="1">Belongs to the membrane fusion protein (MFP) (TC 8.A.1) family.</text>
</comment>